<feature type="transmembrane region" description="Helical" evidence="1">
    <location>
        <begin position="89"/>
        <end position="108"/>
    </location>
</feature>
<keyword evidence="1" id="KW-0472">Membrane</keyword>
<feature type="domain" description="Anti-sigma K factor RskA C-terminal" evidence="2">
    <location>
        <begin position="93"/>
        <end position="250"/>
    </location>
</feature>
<dbReference type="PANTHER" id="PTHR37461:SF1">
    <property type="entry name" value="ANTI-SIGMA-K FACTOR RSKA"/>
    <property type="match status" value="1"/>
</dbReference>
<dbReference type="InterPro" id="IPR018764">
    <property type="entry name" value="RskA_C"/>
</dbReference>
<proteinExistence type="predicted"/>
<keyword evidence="1" id="KW-0812">Transmembrane</keyword>
<dbReference type="Proteomes" id="UP000321580">
    <property type="component" value="Unassembled WGS sequence"/>
</dbReference>
<dbReference type="PANTHER" id="PTHR37461">
    <property type="entry name" value="ANTI-SIGMA-K FACTOR RSKA"/>
    <property type="match status" value="1"/>
</dbReference>
<dbReference type="GO" id="GO:0005886">
    <property type="term" value="C:plasma membrane"/>
    <property type="evidence" value="ECO:0007669"/>
    <property type="project" value="InterPro"/>
</dbReference>
<name>A0A5C6RKS1_9BACT</name>
<reference evidence="3 4" key="1">
    <citation type="submission" date="2019-08" db="EMBL/GenBank/DDBJ databases">
        <title>Genome of Phaeodactylibacter luteus.</title>
        <authorList>
            <person name="Bowman J.P."/>
        </authorList>
    </citation>
    <scope>NUCLEOTIDE SEQUENCE [LARGE SCALE GENOMIC DNA]</scope>
    <source>
        <strain evidence="3 4">KCTC 42180</strain>
    </source>
</reference>
<accession>A0A5C6RKS1</accession>
<dbReference type="InterPro" id="IPR051474">
    <property type="entry name" value="Anti-sigma-K/W_factor"/>
</dbReference>
<dbReference type="OrthoDB" id="1420916at2"/>
<evidence type="ECO:0000313" key="4">
    <source>
        <dbReference type="Proteomes" id="UP000321580"/>
    </source>
</evidence>
<dbReference type="GO" id="GO:0016989">
    <property type="term" value="F:sigma factor antagonist activity"/>
    <property type="evidence" value="ECO:0007669"/>
    <property type="project" value="TreeGrafter"/>
</dbReference>
<dbReference type="GO" id="GO:0006417">
    <property type="term" value="P:regulation of translation"/>
    <property type="evidence" value="ECO:0007669"/>
    <property type="project" value="TreeGrafter"/>
</dbReference>
<keyword evidence="1" id="KW-1133">Transmembrane helix</keyword>
<keyword evidence="4" id="KW-1185">Reference proteome</keyword>
<dbReference type="Pfam" id="PF10099">
    <property type="entry name" value="RskA_C"/>
    <property type="match status" value="1"/>
</dbReference>
<dbReference type="AlphaFoldDB" id="A0A5C6RKS1"/>
<evidence type="ECO:0000313" key="3">
    <source>
        <dbReference type="EMBL" id="TXB62509.1"/>
    </source>
</evidence>
<sequence length="261" mass="28031">MLDPKSYIASGILEQYVLGKLSTQEVEEVERYASQYPEIRQEIDAIEEALQEYALLHGKTPPPGVLSTILQTLDTQGSSSGSGGKTVPLWAFVAAAALFLGSAAGWYLSSNENAAQSQAIASLGTELDRLQSSCDSTAAEVERLQEENSFLSNPDTRTIYMEGTDLSPTAIAAVFYNVANSRSYLNIGSLPEPPTDKQYQLWAIVDGQPVDMGVFEVQAGLDGVQEVPFVPNAQAFAVTLEPRGGSQVPTLDQMYVVGNVS</sequence>
<organism evidence="3 4">
    <name type="scientific">Phaeodactylibacter luteus</name>
    <dbReference type="NCBI Taxonomy" id="1564516"/>
    <lineage>
        <taxon>Bacteria</taxon>
        <taxon>Pseudomonadati</taxon>
        <taxon>Bacteroidota</taxon>
        <taxon>Saprospiria</taxon>
        <taxon>Saprospirales</taxon>
        <taxon>Haliscomenobacteraceae</taxon>
        <taxon>Phaeodactylibacter</taxon>
    </lineage>
</organism>
<evidence type="ECO:0000256" key="1">
    <source>
        <dbReference type="SAM" id="Phobius"/>
    </source>
</evidence>
<evidence type="ECO:0000259" key="2">
    <source>
        <dbReference type="Pfam" id="PF10099"/>
    </source>
</evidence>
<comment type="caution">
    <text evidence="3">The sequence shown here is derived from an EMBL/GenBank/DDBJ whole genome shotgun (WGS) entry which is preliminary data.</text>
</comment>
<dbReference type="EMBL" id="VOOR01000028">
    <property type="protein sequence ID" value="TXB62509.1"/>
    <property type="molecule type" value="Genomic_DNA"/>
</dbReference>
<protein>
    <submittedName>
        <fullName evidence="3">Anti-sigma factor</fullName>
    </submittedName>
</protein>
<gene>
    <name evidence="3" type="ORF">FRY97_13500</name>
</gene>